<name>A0A0D7K902_9BURK</name>
<reference evidence="9 11" key="1">
    <citation type="submission" date="2014-12" db="EMBL/GenBank/DDBJ databases">
        <title>Isolation of bacteria from lake water.</title>
        <authorList>
            <person name="Sheng K.-Y."/>
            <person name="Chin P.-S."/>
            <person name="Chan K.-G."/>
            <person name="Tan G.S."/>
        </authorList>
    </citation>
    <scope>NUCLEOTIDE SEQUENCE [LARGE SCALE GENOMIC DNA]</scope>
    <source>
        <strain evidence="9 11">KY4</strain>
    </source>
</reference>
<feature type="region of interest" description="Disordered" evidence="7">
    <location>
        <begin position="169"/>
        <end position="188"/>
    </location>
</feature>
<dbReference type="PATRIC" id="fig|80878.5.peg.1332"/>
<dbReference type="SUPFAM" id="SSF48013">
    <property type="entry name" value="NusB-like"/>
    <property type="match status" value="1"/>
</dbReference>
<dbReference type="Gene3D" id="1.10.940.10">
    <property type="entry name" value="NusB-like"/>
    <property type="match status" value="1"/>
</dbReference>
<feature type="compositionally biased region" description="Low complexity" evidence="7">
    <location>
        <begin position="174"/>
        <end position="188"/>
    </location>
</feature>
<gene>
    <name evidence="6" type="primary">nusB</name>
    <name evidence="10" type="ORF">BDD18_3426</name>
    <name evidence="9" type="ORF">RP29_09030</name>
</gene>
<dbReference type="HAMAP" id="MF_00073">
    <property type="entry name" value="NusB"/>
    <property type="match status" value="1"/>
</dbReference>
<dbReference type="EMBL" id="VFPV01000003">
    <property type="protein sequence ID" value="TQN01459.1"/>
    <property type="molecule type" value="Genomic_DNA"/>
</dbReference>
<dbReference type="InterPro" id="IPR011605">
    <property type="entry name" value="NusB_fam"/>
</dbReference>
<keyword evidence="2 6" id="KW-0889">Transcription antitermination</keyword>
<keyword evidence="3 6" id="KW-0694">RNA-binding</keyword>
<keyword evidence="11" id="KW-1185">Reference proteome</keyword>
<organism evidence="9 11">
    <name type="scientific">Acidovorax temperans</name>
    <dbReference type="NCBI Taxonomy" id="80878"/>
    <lineage>
        <taxon>Bacteria</taxon>
        <taxon>Pseudomonadati</taxon>
        <taxon>Pseudomonadota</taxon>
        <taxon>Betaproteobacteria</taxon>
        <taxon>Burkholderiales</taxon>
        <taxon>Comamonadaceae</taxon>
        <taxon>Acidovorax</taxon>
    </lineage>
</organism>
<feature type="compositionally biased region" description="Polar residues" evidence="7">
    <location>
        <begin position="1"/>
        <end position="18"/>
    </location>
</feature>
<dbReference type="EMBL" id="JXYQ01000024">
    <property type="protein sequence ID" value="KJA10821.1"/>
    <property type="molecule type" value="Genomic_DNA"/>
</dbReference>
<evidence type="ECO:0000259" key="8">
    <source>
        <dbReference type="Pfam" id="PF01029"/>
    </source>
</evidence>
<evidence type="ECO:0000256" key="4">
    <source>
        <dbReference type="ARBA" id="ARBA00023015"/>
    </source>
</evidence>
<sequence>MTETTPSSKTRPPKQSRTGLKANGTRKAASKSNRSRAREFALQALYQHIVGRNDAAAIDSFTRDLAGFHKADAAHYNAVLHGCINTADDLDALITPLLDRKLGEISPIERASMWIGVYEFMHCMDVPWRVVLNECIELAKEFGGTDGHKYVNAVLNGLAPRLRANEVAADKAAGKPGPEAAAAEGEGA</sequence>
<protein>
    <recommendedName>
        <fullName evidence="6">Transcription antitermination protein NusB</fullName>
    </recommendedName>
    <alternativeName>
        <fullName evidence="6">Antitermination factor NusB</fullName>
    </alternativeName>
</protein>
<dbReference type="RefSeq" id="WP_044397567.1">
    <property type="nucleotide sequence ID" value="NZ_CP117193.1"/>
</dbReference>
<feature type="region of interest" description="Disordered" evidence="7">
    <location>
        <begin position="1"/>
        <end position="35"/>
    </location>
</feature>
<evidence type="ECO:0000313" key="11">
    <source>
        <dbReference type="Proteomes" id="UP000032566"/>
    </source>
</evidence>
<dbReference type="Proteomes" id="UP000316993">
    <property type="component" value="Unassembled WGS sequence"/>
</dbReference>
<evidence type="ECO:0000313" key="9">
    <source>
        <dbReference type="EMBL" id="KJA10821.1"/>
    </source>
</evidence>
<evidence type="ECO:0000256" key="1">
    <source>
        <dbReference type="ARBA" id="ARBA00005952"/>
    </source>
</evidence>
<dbReference type="Proteomes" id="UP000032566">
    <property type="component" value="Unassembled WGS sequence"/>
</dbReference>
<dbReference type="PANTHER" id="PTHR11078:SF3">
    <property type="entry name" value="ANTITERMINATION NUSB DOMAIN-CONTAINING PROTEIN"/>
    <property type="match status" value="1"/>
</dbReference>
<dbReference type="AlphaFoldDB" id="A0A0D7K902"/>
<proteinExistence type="inferred from homology"/>
<dbReference type="InterPro" id="IPR006027">
    <property type="entry name" value="NusB_RsmB_TIM44"/>
</dbReference>
<keyword evidence="5 6" id="KW-0804">Transcription</keyword>
<dbReference type="OrthoDB" id="9789556at2"/>
<evidence type="ECO:0000256" key="6">
    <source>
        <dbReference type="HAMAP-Rule" id="MF_00073"/>
    </source>
</evidence>
<accession>A0A0D7K902</accession>
<dbReference type="GO" id="GO:0006353">
    <property type="term" value="P:DNA-templated transcription termination"/>
    <property type="evidence" value="ECO:0007669"/>
    <property type="project" value="UniProtKB-UniRule"/>
</dbReference>
<comment type="caution">
    <text evidence="9">The sequence shown here is derived from an EMBL/GenBank/DDBJ whole genome shotgun (WGS) entry which is preliminary data.</text>
</comment>
<evidence type="ECO:0000256" key="3">
    <source>
        <dbReference type="ARBA" id="ARBA00022884"/>
    </source>
</evidence>
<dbReference type="GO" id="GO:0003723">
    <property type="term" value="F:RNA binding"/>
    <property type="evidence" value="ECO:0007669"/>
    <property type="project" value="UniProtKB-UniRule"/>
</dbReference>
<evidence type="ECO:0000256" key="2">
    <source>
        <dbReference type="ARBA" id="ARBA00022814"/>
    </source>
</evidence>
<dbReference type="GO" id="GO:0005829">
    <property type="term" value="C:cytosol"/>
    <property type="evidence" value="ECO:0007669"/>
    <property type="project" value="TreeGrafter"/>
</dbReference>
<comment type="similarity">
    <text evidence="1 6">Belongs to the NusB family.</text>
</comment>
<evidence type="ECO:0000256" key="5">
    <source>
        <dbReference type="ARBA" id="ARBA00023163"/>
    </source>
</evidence>
<evidence type="ECO:0000313" key="12">
    <source>
        <dbReference type="Proteomes" id="UP000316993"/>
    </source>
</evidence>
<evidence type="ECO:0000256" key="7">
    <source>
        <dbReference type="SAM" id="MobiDB-lite"/>
    </source>
</evidence>
<comment type="function">
    <text evidence="6">Involved in transcription antitermination. Required for transcription of ribosomal RNA (rRNA) genes. Binds specifically to the boxA antiterminator sequence of the ribosomal RNA (rrn) operons.</text>
</comment>
<dbReference type="GO" id="GO:0031564">
    <property type="term" value="P:transcription antitermination"/>
    <property type="evidence" value="ECO:0007669"/>
    <property type="project" value="UniProtKB-KW"/>
</dbReference>
<dbReference type="InterPro" id="IPR035926">
    <property type="entry name" value="NusB-like_sf"/>
</dbReference>
<dbReference type="STRING" id="80878.RP29_09030"/>
<dbReference type="NCBIfam" id="TIGR01951">
    <property type="entry name" value="nusB"/>
    <property type="match status" value="1"/>
</dbReference>
<feature type="domain" description="NusB/RsmB/TIM44" evidence="8">
    <location>
        <begin position="36"/>
        <end position="158"/>
    </location>
</feature>
<evidence type="ECO:0000313" key="10">
    <source>
        <dbReference type="EMBL" id="TQN01459.1"/>
    </source>
</evidence>
<reference evidence="10 12" key="2">
    <citation type="submission" date="2019-06" db="EMBL/GenBank/DDBJ databases">
        <title>Genomic Encyclopedia of Archaeal and Bacterial Type Strains, Phase II (KMG-II): from individual species to whole genera.</title>
        <authorList>
            <person name="Goeker M."/>
        </authorList>
    </citation>
    <scope>NUCLEOTIDE SEQUENCE [LARGE SCALE GENOMIC DNA]</scope>
    <source>
        <strain evidence="10 12">DSM 7270</strain>
    </source>
</reference>
<dbReference type="Pfam" id="PF01029">
    <property type="entry name" value="NusB"/>
    <property type="match status" value="1"/>
</dbReference>
<dbReference type="PANTHER" id="PTHR11078">
    <property type="entry name" value="N UTILIZATION SUBSTANCE PROTEIN B-RELATED"/>
    <property type="match status" value="1"/>
</dbReference>
<keyword evidence="4 6" id="KW-0805">Transcription regulation</keyword>